<dbReference type="EMBL" id="CP002831">
    <property type="protein sequence ID" value="AFC24097.1"/>
    <property type="molecule type" value="Genomic_DNA"/>
</dbReference>
<name>H6L6F5_SAPGL</name>
<evidence type="ECO:0000256" key="1">
    <source>
        <dbReference type="SAM" id="MobiDB-lite"/>
    </source>
</evidence>
<accession>H6L6F5</accession>
<sequence>MLANKFDWGLILGWAKLFFTKYMAQPYTLWGWGEAPAYRLRGCSRAAAGGRPNRRSLCRAEHTCELRNGPTRSEAKGQPQKKEIEKINN</sequence>
<organism evidence="2 3">
    <name type="scientific">Saprospira grandis (strain Lewin)</name>
    <dbReference type="NCBI Taxonomy" id="984262"/>
    <lineage>
        <taxon>Bacteria</taxon>
        <taxon>Pseudomonadati</taxon>
        <taxon>Bacteroidota</taxon>
        <taxon>Saprospiria</taxon>
        <taxon>Saprospirales</taxon>
        <taxon>Saprospiraceae</taxon>
        <taxon>Saprospira</taxon>
    </lineage>
</organism>
<keyword evidence="3" id="KW-1185">Reference proteome</keyword>
<feature type="compositionally biased region" description="Basic and acidic residues" evidence="1">
    <location>
        <begin position="80"/>
        <end position="89"/>
    </location>
</feature>
<feature type="region of interest" description="Disordered" evidence="1">
    <location>
        <begin position="68"/>
        <end position="89"/>
    </location>
</feature>
<dbReference type="HOGENOM" id="CLU_2452880_0_0_10"/>
<evidence type="ECO:0000313" key="3">
    <source>
        <dbReference type="Proteomes" id="UP000007519"/>
    </source>
</evidence>
<dbReference type="Proteomes" id="UP000007519">
    <property type="component" value="Chromosome"/>
</dbReference>
<dbReference type="KEGG" id="sgn:SGRA_1362"/>
<protein>
    <submittedName>
        <fullName evidence="2">Uncharacterized protein</fullName>
    </submittedName>
</protein>
<dbReference type="AlphaFoldDB" id="H6L6F5"/>
<reference evidence="2 3" key="1">
    <citation type="journal article" date="2012" name="Stand. Genomic Sci.">
        <title>Complete genome sequencing and analysis of Saprospira grandis str. Lewin, a predatory marine bacterium.</title>
        <authorList>
            <person name="Saw J.H."/>
            <person name="Yuryev A."/>
            <person name="Kanbe M."/>
            <person name="Hou S."/>
            <person name="Young A.G."/>
            <person name="Aizawa S."/>
            <person name="Alam M."/>
        </authorList>
    </citation>
    <scope>NUCLEOTIDE SEQUENCE [LARGE SCALE GENOMIC DNA]</scope>
    <source>
        <strain evidence="2 3">Lewin</strain>
    </source>
</reference>
<gene>
    <name evidence="2" type="ordered locus">SGRA_1362</name>
</gene>
<proteinExistence type="predicted"/>
<evidence type="ECO:0000313" key="2">
    <source>
        <dbReference type="EMBL" id="AFC24097.1"/>
    </source>
</evidence>